<reference evidence="10 11" key="1">
    <citation type="submission" date="2019-07" db="EMBL/GenBank/DDBJ databases">
        <authorList>
            <person name="Friedrich A."/>
            <person name="Schacherer J."/>
        </authorList>
    </citation>
    <scope>NUCLEOTIDE SEQUENCE [LARGE SCALE GENOMIC DNA]</scope>
</reference>
<gene>
    <name evidence="10" type="ORF">DEBR0S4_04874G</name>
</gene>
<sequence>MLTFNQFYGLLITHRLNIVPARIQYFILHIMSQSKSQIAISETLTEHLGYQPISVVDDIINVVNEIMYRCTDQIENALLERRSDLIERNKKQAEAEKKNDDDDVMVNEGSPYKNAVRYSEDDIRKGTAKLESLLEHLINRNYDKLELYIIRNILTIPDDLLAGGYVRLKHQEGMKIVPDTIDKAAKLDKQYSDKIAEISRQIEENKKISDMIVKLTKMDKKVTLLKKKVAPMDYKGVLKSRSSTNASRNGKNIVQKNTLGSKFVEKYDLKPLKETCLFINSEIRRGYKLLERAKPFLEDETIVKVAEHSAKEDNFVSEQVRDMFTSNKTKKPTGFAIQEGDVTESLLDKVGKLVPK</sequence>
<keyword evidence="7" id="KW-0175">Coiled coil</keyword>
<evidence type="ECO:0000256" key="8">
    <source>
        <dbReference type="ARBA" id="ARBA00023306"/>
    </source>
</evidence>
<dbReference type="Proteomes" id="UP000478008">
    <property type="component" value="Unassembled WGS sequence"/>
</dbReference>
<dbReference type="GO" id="GO:0000070">
    <property type="term" value="P:mitotic sister chromatid segregation"/>
    <property type="evidence" value="ECO:0007669"/>
    <property type="project" value="TreeGrafter"/>
</dbReference>
<dbReference type="GO" id="GO:0051301">
    <property type="term" value="P:cell division"/>
    <property type="evidence" value="ECO:0007669"/>
    <property type="project" value="UniProtKB-KW"/>
</dbReference>
<organism evidence="10 11">
    <name type="scientific">Dekkera bruxellensis</name>
    <name type="common">Brettanomyces custersii</name>
    <dbReference type="NCBI Taxonomy" id="5007"/>
    <lineage>
        <taxon>Eukaryota</taxon>
        <taxon>Fungi</taxon>
        <taxon>Dikarya</taxon>
        <taxon>Ascomycota</taxon>
        <taxon>Saccharomycotina</taxon>
        <taxon>Pichiomycetes</taxon>
        <taxon>Pichiales</taxon>
        <taxon>Pichiaceae</taxon>
        <taxon>Brettanomyces</taxon>
    </lineage>
</organism>
<evidence type="ECO:0000256" key="6">
    <source>
        <dbReference type="ARBA" id="ARBA00022838"/>
    </source>
</evidence>
<keyword evidence="8" id="KW-0131">Cell cycle</keyword>
<keyword evidence="5" id="KW-0498">Mitosis</keyword>
<evidence type="ECO:0000313" key="11">
    <source>
        <dbReference type="Proteomes" id="UP000478008"/>
    </source>
</evidence>
<evidence type="ECO:0000256" key="9">
    <source>
        <dbReference type="ARBA" id="ARBA00023328"/>
    </source>
</evidence>
<keyword evidence="9" id="KW-0137">Centromere</keyword>
<keyword evidence="4" id="KW-0132">Cell division</keyword>
<dbReference type="GO" id="GO:0000444">
    <property type="term" value="C:MIS12/MIND type complex"/>
    <property type="evidence" value="ECO:0007669"/>
    <property type="project" value="TreeGrafter"/>
</dbReference>
<evidence type="ECO:0000256" key="4">
    <source>
        <dbReference type="ARBA" id="ARBA00022618"/>
    </source>
</evidence>
<dbReference type="GO" id="GO:0005634">
    <property type="term" value="C:nucleus"/>
    <property type="evidence" value="ECO:0007669"/>
    <property type="project" value="InterPro"/>
</dbReference>
<dbReference type="InterPro" id="IPR008685">
    <property type="entry name" value="Centromere_Mis12"/>
</dbReference>
<accession>A0A7D9H0P9</accession>
<protein>
    <submittedName>
        <fullName evidence="10">DEBR0S4_04874g1_1</fullName>
    </submittedName>
</protein>
<dbReference type="EMBL" id="CABFWN010000004">
    <property type="protein sequence ID" value="VUG18883.1"/>
    <property type="molecule type" value="Genomic_DNA"/>
</dbReference>
<keyword evidence="3" id="KW-0158">Chromosome</keyword>
<keyword evidence="6" id="KW-0995">Kinetochore</keyword>
<name>A0A7D9H0P9_DEKBR</name>
<dbReference type="PANTHER" id="PTHR14527:SF2">
    <property type="entry name" value="PROTEIN MIS12 HOMOLOG"/>
    <property type="match status" value="1"/>
</dbReference>
<evidence type="ECO:0000256" key="1">
    <source>
        <dbReference type="ARBA" id="ARBA00004629"/>
    </source>
</evidence>
<evidence type="ECO:0000313" key="10">
    <source>
        <dbReference type="EMBL" id="VUG18883.1"/>
    </source>
</evidence>
<proteinExistence type="inferred from homology"/>
<evidence type="ECO:0000256" key="7">
    <source>
        <dbReference type="ARBA" id="ARBA00023054"/>
    </source>
</evidence>
<evidence type="ECO:0000256" key="2">
    <source>
        <dbReference type="ARBA" id="ARBA00008643"/>
    </source>
</evidence>
<evidence type="ECO:0000256" key="5">
    <source>
        <dbReference type="ARBA" id="ARBA00022776"/>
    </source>
</evidence>
<comment type="similarity">
    <text evidence="2">Belongs to the mis12 family.</text>
</comment>
<dbReference type="Pfam" id="PF05859">
    <property type="entry name" value="Mis12"/>
    <property type="match status" value="1"/>
</dbReference>
<dbReference type="GO" id="GO:0051382">
    <property type="term" value="P:kinetochore assembly"/>
    <property type="evidence" value="ECO:0007669"/>
    <property type="project" value="TreeGrafter"/>
</dbReference>
<dbReference type="AlphaFoldDB" id="A0A7D9H0P9"/>
<dbReference type="PANTHER" id="PTHR14527">
    <property type="entry name" value="PROTEIN MIS12 HOMOLOG"/>
    <property type="match status" value="1"/>
</dbReference>
<keyword evidence="11" id="KW-1185">Reference proteome</keyword>
<comment type="subcellular location">
    <subcellularLocation>
        <location evidence="1">Chromosome</location>
        <location evidence="1">Centromere</location>
        <location evidence="1">Kinetochore</location>
    </subcellularLocation>
</comment>
<evidence type="ECO:0000256" key="3">
    <source>
        <dbReference type="ARBA" id="ARBA00022454"/>
    </source>
</evidence>